<evidence type="ECO:0000313" key="2">
    <source>
        <dbReference type="Proteomes" id="UP001302126"/>
    </source>
</evidence>
<keyword evidence="2" id="KW-1185">Reference proteome</keyword>
<protein>
    <submittedName>
        <fullName evidence="1">Uncharacterized protein</fullName>
    </submittedName>
</protein>
<reference evidence="1" key="1">
    <citation type="journal article" date="2023" name="Mol. Phylogenet. Evol.">
        <title>Genome-scale phylogeny and comparative genomics of the fungal order Sordariales.</title>
        <authorList>
            <person name="Hensen N."/>
            <person name="Bonometti L."/>
            <person name="Westerberg I."/>
            <person name="Brannstrom I.O."/>
            <person name="Guillou S."/>
            <person name="Cros-Aarteil S."/>
            <person name="Calhoun S."/>
            <person name="Haridas S."/>
            <person name="Kuo A."/>
            <person name="Mondo S."/>
            <person name="Pangilinan J."/>
            <person name="Riley R."/>
            <person name="LaButti K."/>
            <person name="Andreopoulos B."/>
            <person name="Lipzen A."/>
            <person name="Chen C."/>
            <person name="Yan M."/>
            <person name="Daum C."/>
            <person name="Ng V."/>
            <person name="Clum A."/>
            <person name="Steindorff A."/>
            <person name="Ohm R.A."/>
            <person name="Martin F."/>
            <person name="Silar P."/>
            <person name="Natvig D.O."/>
            <person name="Lalanne C."/>
            <person name="Gautier V."/>
            <person name="Ament-Velasquez S.L."/>
            <person name="Kruys A."/>
            <person name="Hutchinson M.I."/>
            <person name="Powell A.J."/>
            <person name="Barry K."/>
            <person name="Miller A.N."/>
            <person name="Grigoriev I.V."/>
            <person name="Debuchy R."/>
            <person name="Gladieux P."/>
            <person name="Hiltunen Thoren M."/>
            <person name="Johannesson H."/>
        </authorList>
    </citation>
    <scope>NUCLEOTIDE SEQUENCE</scope>
    <source>
        <strain evidence="1">PSN309</strain>
    </source>
</reference>
<dbReference type="Proteomes" id="UP001302126">
    <property type="component" value="Unassembled WGS sequence"/>
</dbReference>
<comment type="caution">
    <text evidence="1">The sequence shown here is derived from an EMBL/GenBank/DDBJ whole genome shotgun (WGS) entry which is preliminary data.</text>
</comment>
<proteinExistence type="predicted"/>
<evidence type="ECO:0000313" key="1">
    <source>
        <dbReference type="EMBL" id="KAK4189177.1"/>
    </source>
</evidence>
<reference evidence="1" key="2">
    <citation type="submission" date="2023-05" db="EMBL/GenBank/DDBJ databases">
        <authorList>
            <consortium name="Lawrence Berkeley National Laboratory"/>
            <person name="Steindorff A."/>
            <person name="Hensen N."/>
            <person name="Bonometti L."/>
            <person name="Westerberg I."/>
            <person name="Brannstrom I.O."/>
            <person name="Guillou S."/>
            <person name="Cros-Aarteil S."/>
            <person name="Calhoun S."/>
            <person name="Haridas S."/>
            <person name="Kuo A."/>
            <person name="Mondo S."/>
            <person name="Pangilinan J."/>
            <person name="Riley R."/>
            <person name="Labutti K."/>
            <person name="Andreopoulos B."/>
            <person name="Lipzen A."/>
            <person name="Chen C."/>
            <person name="Yanf M."/>
            <person name="Daum C."/>
            <person name="Ng V."/>
            <person name="Clum A."/>
            <person name="Ohm R."/>
            <person name="Martin F."/>
            <person name="Silar P."/>
            <person name="Natvig D."/>
            <person name="Lalanne C."/>
            <person name="Gautier V."/>
            <person name="Ament-Velasquez S.L."/>
            <person name="Kruys A."/>
            <person name="Hutchinson M.I."/>
            <person name="Powell A.J."/>
            <person name="Barry K."/>
            <person name="Miller A.N."/>
            <person name="Grigoriev I.V."/>
            <person name="Debuchy R."/>
            <person name="Gladieux P."/>
            <person name="Thoren M.H."/>
            <person name="Johannesson H."/>
        </authorList>
    </citation>
    <scope>NUCLEOTIDE SEQUENCE</scope>
    <source>
        <strain evidence="1">PSN309</strain>
    </source>
</reference>
<sequence length="234" mass="26726">MAPITTLPDLECSRDPIDVLYKVVEAKSAREKLEIAFDKNQENRDLMNEARTKYAGFWNVTLTEAVAEAQASTDEARMFGDASIRIRKRISSMGNNPDPVLVEEYANLRQHFHRSLNHGEVCVEVALIPLWLADEKRVDRSRHVLEEMPTYDQMHEWTIKATAGPITHAEAAEILQRADRVREMCGALTVRVEEENALMERLINLLDDQERDPGTLLVYIGMSRSDVGVSYLWE</sequence>
<dbReference type="AlphaFoldDB" id="A0AAN6X099"/>
<accession>A0AAN6X099</accession>
<dbReference type="EMBL" id="MU864378">
    <property type="protein sequence ID" value="KAK4189177.1"/>
    <property type="molecule type" value="Genomic_DNA"/>
</dbReference>
<gene>
    <name evidence="1" type="ORF">QBC35DRAFT_493903</name>
</gene>
<name>A0AAN6X099_9PEZI</name>
<organism evidence="1 2">
    <name type="scientific">Podospora australis</name>
    <dbReference type="NCBI Taxonomy" id="1536484"/>
    <lineage>
        <taxon>Eukaryota</taxon>
        <taxon>Fungi</taxon>
        <taxon>Dikarya</taxon>
        <taxon>Ascomycota</taxon>
        <taxon>Pezizomycotina</taxon>
        <taxon>Sordariomycetes</taxon>
        <taxon>Sordariomycetidae</taxon>
        <taxon>Sordariales</taxon>
        <taxon>Podosporaceae</taxon>
        <taxon>Podospora</taxon>
    </lineage>
</organism>